<comment type="caution">
    <text evidence="2">The sequence shown here is derived from an EMBL/GenBank/DDBJ whole genome shotgun (WGS) entry which is preliminary data.</text>
</comment>
<sequence>MVHIDLRLACLSIAAIFYQVQAAPLPYNPGDVVYMPPVHTRSGYVSMCSSFLDFLLILIPLQVGGQGEHPHVVMSANGHNLVVAPVTHANIAQLGHNIPVPANQQGTPDHRLTGNVLQMQNVHAANVHYGGRLANSHVDASARHIIASSQHQQAANAHTDAAAAHTHAANMHTAIGNTAQAMHHTTQAAHHTAMATTHQTESHNHALAAAGQAHTLTMGLEHVTPSKHGAHASAQAAHQSAHVAHHVLASMPTLVLPTPTPTLLLLTSPPQDTGLLLVMVAWSRITTSRPLRTSQRSNTTTTWLQPT</sequence>
<gene>
    <name evidence="2" type="ORF">D9619_004157</name>
</gene>
<feature type="chain" id="PRO_5034916740" evidence="1">
    <location>
        <begin position="23"/>
        <end position="307"/>
    </location>
</feature>
<protein>
    <submittedName>
        <fullName evidence="2">Uncharacterized protein</fullName>
    </submittedName>
</protein>
<evidence type="ECO:0000256" key="1">
    <source>
        <dbReference type="SAM" id="SignalP"/>
    </source>
</evidence>
<keyword evidence="1" id="KW-0732">Signal</keyword>
<keyword evidence="3" id="KW-1185">Reference proteome</keyword>
<dbReference type="AlphaFoldDB" id="A0A8H5BS05"/>
<accession>A0A8H5BS05</accession>
<proteinExistence type="predicted"/>
<dbReference type="Proteomes" id="UP000567179">
    <property type="component" value="Unassembled WGS sequence"/>
</dbReference>
<organism evidence="2 3">
    <name type="scientific">Psilocybe cf. subviscida</name>
    <dbReference type="NCBI Taxonomy" id="2480587"/>
    <lineage>
        <taxon>Eukaryota</taxon>
        <taxon>Fungi</taxon>
        <taxon>Dikarya</taxon>
        <taxon>Basidiomycota</taxon>
        <taxon>Agaricomycotina</taxon>
        <taxon>Agaricomycetes</taxon>
        <taxon>Agaricomycetidae</taxon>
        <taxon>Agaricales</taxon>
        <taxon>Agaricineae</taxon>
        <taxon>Strophariaceae</taxon>
        <taxon>Psilocybe</taxon>
    </lineage>
</organism>
<reference evidence="2 3" key="1">
    <citation type="journal article" date="2020" name="ISME J.">
        <title>Uncovering the hidden diversity of litter-decomposition mechanisms in mushroom-forming fungi.</title>
        <authorList>
            <person name="Floudas D."/>
            <person name="Bentzer J."/>
            <person name="Ahren D."/>
            <person name="Johansson T."/>
            <person name="Persson P."/>
            <person name="Tunlid A."/>
        </authorList>
    </citation>
    <scope>NUCLEOTIDE SEQUENCE [LARGE SCALE GENOMIC DNA]</scope>
    <source>
        <strain evidence="2 3">CBS 101986</strain>
    </source>
</reference>
<feature type="signal peptide" evidence="1">
    <location>
        <begin position="1"/>
        <end position="22"/>
    </location>
</feature>
<evidence type="ECO:0000313" key="2">
    <source>
        <dbReference type="EMBL" id="KAF5327518.1"/>
    </source>
</evidence>
<name>A0A8H5BS05_9AGAR</name>
<evidence type="ECO:0000313" key="3">
    <source>
        <dbReference type="Proteomes" id="UP000567179"/>
    </source>
</evidence>
<dbReference type="EMBL" id="JAACJJ010000014">
    <property type="protein sequence ID" value="KAF5327518.1"/>
    <property type="molecule type" value="Genomic_DNA"/>
</dbReference>